<comment type="caution">
    <text evidence="1">The sequence shown here is derived from an EMBL/GenBank/DDBJ whole genome shotgun (WGS) entry which is preliminary data.</text>
</comment>
<accession>J9DRU4</accession>
<gene>
    <name evidence="1" type="ORF">EDEG_01671</name>
</gene>
<name>J9DRU4_EDHAE</name>
<dbReference type="Proteomes" id="UP000003163">
    <property type="component" value="Unassembled WGS sequence"/>
</dbReference>
<evidence type="ECO:0000313" key="2">
    <source>
        <dbReference type="Proteomes" id="UP000003163"/>
    </source>
</evidence>
<keyword evidence="2" id="KW-1185">Reference proteome</keyword>
<reference evidence="1 2" key="1">
    <citation type="submission" date="2011-08" db="EMBL/GenBank/DDBJ databases">
        <authorList>
            <person name="Liu Z.J."/>
            <person name="Shi F.L."/>
            <person name="Lu J.Q."/>
            <person name="Li M."/>
            <person name="Wang Z.L."/>
        </authorList>
    </citation>
    <scope>NUCLEOTIDE SEQUENCE [LARGE SCALE GENOMIC DNA]</scope>
    <source>
        <strain evidence="1 2">USNM 41457</strain>
    </source>
</reference>
<evidence type="ECO:0000313" key="1">
    <source>
        <dbReference type="EMBL" id="EJW04037.1"/>
    </source>
</evidence>
<dbReference type="HOGENOM" id="CLU_2121028_0_0_1"/>
<organism evidence="1 2">
    <name type="scientific">Edhazardia aedis (strain USNM 41457)</name>
    <name type="common">Microsporidian parasite</name>
    <dbReference type="NCBI Taxonomy" id="1003232"/>
    <lineage>
        <taxon>Eukaryota</taxon>
        <taxon>Fungi</taxon>
        <taxon>Fungi incertae sedis</taxon>
        <taxon>Microsporidia</taxon>
        <taxon>Edhazardia</taxon>
    </lineage>
</organism>
<dbReference type="VEuPathDB" id="MicrosporidiaDB:EDEG_01671"/>
<protein>
    <submittedName>
        <fullName evidence="1">Uncharacterized protein</fullName>
    </submittedName>
</protein>
<reference evidence="2" key="2">
    <citation type="submission" date="2015-07" db="EMBL/GenBank/DDBJ databases">
        <title>Contrasting host-pathogen interactions and genome evolution in two generalist and specialist microsporidian pathogens of mosquitoes.</title>
        <authorList>
            <consortium name="The Broad Institute Genomics Platform"/>
            <consortium name="The Broad Institute Genome Sequencing Center for Infectious Disease"/>
            <person name="Cuomo C.A."/>
            <person name="Sanscrainte N.D."/>
            <person name="Goldberg J.M."/>
            <person name="Heiman D."/>
            <person name="Young S."/>
            <person name="Zeng Q."/>
            <person name="Becnel J.J."/>
            <person name="Birren B.W."/>
        </authorList>
    </citation>
    <scope>NUCLEOTIDE SEQUENCE [LARGE SCALE GENOMIC DNA]</scope>
    <source>
        <strain evidence="2">USNM 41457</strain>
    </source>
</reference>
<dbReference type="AlphaFoldDB" id="J9DRU4"/>
<dbReference type="EMBL" id="AFBI03000025">
    <property type="protein sequence ID" value="EJW04037.1"/>
    <property type="molecule type" value="Genomic_DNA"/>
</dbReference>
<sequence length="114" mass="13274">MNVLIPDFTPLHIDFLNPFCAVMAELKNEAEKMLGFLPNNFSKLWHIASCKNVSRAFSPLCLKDFINFASKLRFLFMFNNKVVRNDDISVLPVFSTIFKFIKGWVFQCKLMVFI</sequence>
<proteinExistence type="predicted"/>
<dbReference type="InParanoid" id="J9DRU4"/>